<name>A0A7S3GA77_9EUKA</name>
<dbReference type="EMBL" id="HBIB01033093">
    <property type="protein sequence ID" value="CAE0259231.1"/>
    <property type="molecule type" value="Transcribed_RNA"/>
</dbReference>
<dbReference type="AlphaFoldDB" id="A0A7S3GA77"/>
<gene>
    <name evidence="1" type="ORF">PBIL07802_LOCUS21498</name>
</gene>
<reference evidence="1" key="1">
    <citation type="submission" date="2021-01" db="EMBL/GenBank/DDBJ databases">
        <authorList>
            <person name="Corre E."/>
            <person name="Pelletier E."/>
            <person name="Niang G."/>
            <person name="Scheremetjew M."/>
            <person name="Finn R."/>
            <person name="Kale V."/>
            <person name="Holt S."/>
            <person name="Cochrane G."/>
            <person name="Meng A."/>
            <person name="Brown T."/>
            <person name="Cohen L."/>
        </authorList>
    </citation>
    <scope>NUCLEOTIDE SEQUENCE</scope>
    <source>
        <strain evidence="1">NIES-2562</strain>
    </source>
</reference>
<proteinExistence type="predicted"/>
<accession>A0A7S3GA77</accession>
<evidence type="ECO:0000313" key="1">
    <source>
        <dbReference type="EMBL" id="CAE0259231.1"/>
    </source>
</evidence>
<sequence length="207" mass="23431">MYRWFSHACTESHLPLPFSTYTRASPAIKLEKSVTTLTIVSTTKRKGMNRREVERHGNGVEDAALRYERFHLEVATSHSFSDGVQVAYWSLLSISVGGSIGHPSMLLPPFPRESILQNPSKDAALYFPLRSEHLTCLFGYAYTYTITFRQEYDDTRLESVPYLGSNPVERSTSSRGSCFCRCLNFIYTSKQCDLTLAQSELELSSIC</sequence>
<organism evidence="1">
    <name type="scientific">Palpitomonas bilix</name>
    <dbReference type="NCBI Taxonomy" id="652834"/>
    <lineage>
        <taxon>Eukaryota</taxon>
        <taxon>Eukaryota incertae sedis</taxon>
    </lineage>
</organism>
<protein>
    <submittedName>
        <fullName evidence="1">Uncharacterized protein</fullName>
    </submittedName>
</protein>